<organism evidence="2 3">
    <name type="scientific">Goodea atripinnis</name>
    <dbReference type="NCBI Taxonomy" id="208336"/>
    <lineage>
        <taxon>Eukaryota</taxon>
        <taxon>Metazoa</taxon>
        <taxon>Chordata</taxon>
        <taxon>Craniata</taxon>
        <taxon>Vertebrata</taxon>
        <taxon>Euteleostomi</taxon>
        <taxon>Actinopterygii</taxon>
        <taxon>Neopterygii</taxon>
        <taxon>Teleostei</taxon>
        <taxon>Neoteleostei</taxon>
        <taxon>Acanthomorphata</taxon>
        <taxon>Ovalentaria</taxon>
        <taxon>Atherinomorphae</taxon>
        <taxon>Cyprinodontiformes</taxon>
        <taxon>Goodeidae</taxon>
        <taxon>Goodea</taxon>
    </lineage>
</organism>
<dbReference type="PANTHER" id="PTHR15347:SF1">
    <property type="entry name" value="SPERM-ASSOCIATED ANTIGEN 5"/>
    <property type="match status" value="1"/>
</dbReference>
<name>A0ABV0N9F3_9TELE</name>
<gene>
    <name evidence="2" type="ORF">GOODEAATRI_005073</name>
</gene>
<keyword evidence="3" id="KW-1185">Reference proteome</keyword>
<reference evidence="2 3" key="1">
    <citation type="submission" date="2021-06" db="EMBL/GenBank/DDBJ databases">
        <authorList>
            <person name="Palmer J.M."/>
        </authorList>
    </citation>
    <scope>NUCLEOTIDE SEQUENCE [LARGE SCALE GENOMIC DNA]</scope>
    <source>
        <strain evidence="2 3">GA_2019</strain>
        <tissue evidence="2">Muscle</tissue>
    </source>
</reference>
<dbReference type="Proteomes" id="UP001476798">
    <property type="component" value="Unassembled WGS sequence"/>
</dbReference>
<evidence type="ECO:0000313" key="2">
    <source>
        <dbReference type="EMBL" id="MEQ2167534.1"/>
    </source>
</evidence>
<dbReference type="PANTHER" id="PTHR15347">
    <property type="entry name" value="SPERM-ASSOCIATED ANTIGEN 5"/>
    <property type="match status" value="1"/>
</dbReference>
<accession>A0ABV0N9F3</accession>
<protein>
    <submittedName>
        <fullName evidence="2">Uncharacterized protein</fullName>
    </submittedName>
</protein>
<proteinExistence type="predicted"/>
<evidence type="ECO:0000256" key="1">
    <source>
        <dbReference type="SAM" id="MobiDB-lite"/>
    </source>
</evidence>
<evidence type="ECO:0000313" key="3">
    <source>
        <dbReference type="Proteomes" id="UP001476798"/>
    </source>
</evidence>
<sequence>MAESERTLRTNLQALRERNIECEDLKEEVCKLQVMVALAAEKEEDVTPDSPSDTSESQSETLFSETSAFSRVPAVIPKENSNAVQEGEQSSVAELLSGLGGTVTELISTLKLVHQCKDAKLQELHNTM</sequence>
<feature type="compositionally biased region" description="Polar residues" evidence="1">
    <location>
        <begin position="49"/>
        <end position="66"/>
    </location>
</feature>
<dbReference type="EMBL" id="JAHRIO010030210">
    <property type="protein sequence ID" value="MEQ2167534.1"/>
    <property type="molecule type" value="Genomic_DNA"/>
</dbReference>
<feature type="region of interest" description="Disordered" evidence="1">
    <location>
        <begin position="41"/>
        <end position="66"/>
    </location>
</feature>
<comment type="caution">
    <text evidence="2">The sequence shown here is derived from an EMBL/GenBank/DDBJ whole genome shotgun (WGS) entry which is preliminary data.</text>
</comment>
<dbReference type="InterPro" id="IPR028728">
    <property type="entry name" value="Astrin"/>
</dbReference>